<accession>A0A099I7P0</accession>
<comment type="subcellular location">
    <subcellularLocation>
        <location evidence="1">Cell membrane</location>
        <topology evidence="1">Multi-pass membrane protein</topology>
    </subcellularLocation>
</comment>
<comment type="caution">
    <text evidence="9">The sequence shown here is derived from an EMBL/GenBank/DDBJ whole genome shotgun (WGS) entry which is preliminary data.</text>
</comment>
<dbReference type="GO" id="GO:0022857">
    <property type="term" value="F:transmembrane transporter activity"/>
    <property type="evidence" value="ECO:0007669"/>
    <property type="project" value="InterPro"/>
</dbReference>
<dbReference type="PROSITE" id="PS00216">
    <property type="entry name" value="SUGAR_TRANSPORT_1"/>
    <property type="match status" value="1"/>
</dbReference>
<dbReference type="InterPro" id="IPR036259">
    <property type="entry name" value="MFS_trans_sf"/>
</dbReference>
<evidence type="ECO:0000256" key="3">
    <source>
        <dbReference type="ARBA" id="ARBA00022448"/>
    </source>
</evidence>
<name>A0A099I7P0_CLOIN</name>
<dbReference type="PROSITE" id="PS50850">
    <property type="entry name" value="MFS"/>
    <property type="match status" value="1"/>
</dbReference>
<evidence type="ECO:0000313" key="10">
    <source>
        <dbReference type="Proteomes" id="UP000030008"/>
    </source>
</evidence>
<feature type="transmembrane region" description="Helical" evidence="7">
    <location>
        <begin position="362"/>
        <end position="382"/>
    </location>
</feature>
<evidence type="ECO:0000256" key="1">
    <source>
        <dbReference type="ARBA" id="ARBA00004651"/>
    </source>
</evidence>
<evidence type="ECO:0000256" key="7">
    <source>
        <dbReference type="SAM" id="Phobius"/>
    </source>
</evidence>
<feature type="domain" description="Major facilitator superfamily (MFS) profile" evidence="8">
    <location>
        <begin position="8"/>
        <end position="387"/>
    </location>
</feature>
<dbReference type="SUPFAM" id="SSF103473">
    <property type="entry name" value="MFS general substrate transporter"/>
    <property type="match status" value="1"/>
</dbReference>
<evidence type="ECO:0000256" key="4">
    <source>
        <dbReference type="ARBA" id="ARBA00022692"/>
    </source>
</evidence>
<dbReference type="InterPro" id="IPR005829">
    <property type="entry name" value="Sugar_transporter_CS"/>
</dbReference>
<feature type="transmembrane region" description="Helical" evidence="7">
    <location>
        <begin position="279"/>
        <end position="298"/>
    </location>
</feature>
<reference evidence="9 10" key="1">
    <citation type="submission" date="2014-08" db="EMBL/GenBank/DDBJ databases">
        <title>Clostridium innocuum, an unnegligible vancomycin-resistant pathogen causing extra-intestinal infections.</title>
        <authorList>
            <person name="Feng Y."/>
            <person name="Chiu C.-H."/>
        </authorList>
    </citation>
    <scope>NUCLEOTIDE SEQUENCE [LARGE SCALE GENOMIC DNA]</scope>
    <source>
        <strain evidence="9 10">AN88</strain>
    </source>
</reference>
<evidence type="ECO:0000256" key="6">
    <source>
        <dbReference type="ARBA" id="ARBA00023136"/>
    </source>
</evidence>
<feature type="transmembrane region" description="Helical" evidence="7">
    <location>
        <begin position="46"/>
        <end position="66"/>
    </location>
</feature>
<feature type="transmembrane region" description="Helical" evidence="7">
    <location>
        <begin position="304"/>
        <end position="324"/>
    </location>
</feature>
<dbReference type="Pfam" id="PF07690">
    <property type="entry name" value="MFS_1"/>
    <property type="match status" value="1"/>
</dbReference>
<proteinExistence type="inferred from homology"/>
<feature type="transmembrane region" description="Helical" evidence="7">
    <location>
        <begin position="12"/>
        <end position="31"/>
    </location>
</feature>
<dbReference type="RefSeq" id="WP_044904807.1">
    <property type="nucleotide sequence ID" value="NZ_JQIF01000034.1"/>
</dbReference>
<comment type="similarity">
    <text evidence="2">Belongs to the major facilitator superfamily.</text>
</comment>
<sequence>MNKKYYPSAFILYLNYFIHGIGCSILGQAVIKEMLVAQWGQGMDAIGQVTMVAAALGLGRLISLPIAGPLSDKMGRKLSSLIGIASYAIFFIGVAMSPNMWVAYAAAILGGIANSFLDTGVIPACVEILEPRSSLATMLTKFFISAAQLLLPFMLGALAGASLSYNVLLYISGIAILVIGVLVIFAPMPKAEKAAGEKAPGLLENIRNSHFSAESIALIVIGFTCTATFQLWLNCAQTFAKDLAGVSDPSMMQTYYSFGSLAAIIVTAGLVSRIKGVRFLFVYPLVTLITLVLVYMTRSETMCYIGAALVGYSAGGVILQLVTATANDLFPHIKGTITSIVMIMSSLSNYTILSVAGTMDSAQILMMNIVITVIGVLLALFVNMRFQKLAGK</sequence>
<organism evidence="9 10">
    <name type="scientific">Clostridium innocuum</name>
    <dbReference type="NCBI Taxonomy" id="1522"/>
    <lineage>
        <taxon>Bacteria</taxon>
        <taxon>Bacillati</taxon>
        <taxon>Bacillota</taxon>
        <taxon>Clostridia</taxon>
        <taxon>Eubacteriales</taxon>
        <taxon>Clostridiaceae</taxon>
        <taxon>Clostridium</taxon>
    </lineage>
</organism>
<dbReference type="GO" id="GO:0005886">
    <property type="term" value="C:plasma membrane"/>
    <property type="evidence" value="ECO:0007669"/>
    <property type="project" value="UniProtKB-SubCell"/>
</dbReference>
<keyword evidence="5 7" id="KW-1133">Transmembrane helix</keyword>
<protein>
    <submittedName>
        <fullName evidence="9">MFS transporter</fullName>
    </submittedName>
</protein>
<feature type="transmembrane region" description="Helical" evidence="7">
    <location>
        <begin position="167"/>
        <end position="188"/>
    </location>
</feature>
<evidence type="ECO:0000313" key="9">
    <source>
        <dbReference type="EMBL" id="KGJ53735.1"/>
    </source>
</evidence>
<dbReference type="PANTHER" id="PTHR23514:SF3">
    <property type="entry name" value="BYPASS OF STOP CODON PROTEIN 6"/>
    <property type="match status" value="1"/>
</dbReference>
<dbReference type="EMBL" id="JQIF01000034">
    <property type="protein sequence ID" value="KGJ53735.1"/>
    <property type="molecule type" value="Genomic_DNA"/>
</dbReference>
<keyword evidence="6 7" id="KW-0472">Membrane</keyword>
<feature type="transmembrane region" description="Helical" evidence="7">
    <location>
        <begin position="78"/>
        <end position="96"/>
    </location>
</feature>
<feature type="transmembrane region" description="Helical" evidence="7">
    <location>
        <begin position="336"/>
        <end position="356"/>
    </location>
</feature>
<dbReference type="Proteomes" id="UP000030008">
    <property type="component" value="Unassembled WGS sequence"/>
</dbReference>
<evidence type="ECO:0000259" key="8">
    <source>
        <dbReference type="PROSITE" id="PS50850"/>
    </source>
</evidence>
<keyword evidence="3" id="KW-0813">Transport</keyword>
<gene>
    <name evidence="9" type="ORF">CIAN88_07445</name>
</gene>
<keyword evidence="4 7" id="KW-0812">Transmembrane</keyword>
<feature type="transmembrane region" description="Helical" evidence="7">
    <location>
        <begin position="253"/>
        <end position="272"/>
    </location>
</feature>
<dbReference type="AlphaFoldDB" id="A0A099I7P0"/>
<evidence type="ECO:0000256" key="2">
    <source>
        <dbReference type="ARBA" id="ARBA00008335"/>
    </source>
</evidence>
<dbReference type="InterPro" id="IPR051788">
    <property type="entry name" value="MFS_Transporter"/>
</dbReference>
<feature type="transmembrane region" description="Helical" evidence="7">
    <location>
        <begin position="216"/>
        <end position="233"/>
    </location>
</feature>
<evidence type="ECO:0000256" key="5">
    <source>
        <dbReference type="ARBA" id="ARBA00022989"/>
    </source>
</evidence>
<feature type="transmembrane region" description="Helical" evidence="7">
    <location>
        <begin position="102"/>
        <end position="126"/>
    </location>
</feature>
<dbReference type="InterPro" id="IPR020846">
    <property type="entry name" value="MFS_dom"/>
</dbReference>
<dbReference type="PANTHER" id="PTHR23514">
    <property type="entry name" value="BYPASS OF STOP CODON PROTEIN 6"/>
    <property type="match status" value="1"/>
</dbReference>
<dbReference type="InterPro" id="IPR011701">
    <property type="entry name" value="MFS"/>
</dbReference>
<dbReference type="Gene3D" id="1.20.1250.20">
    <property type="entry name" value="MFS general substrate transporter like domains"/>
    <property type="match status" value="1"/>
</dbReference>
<feature type="transmembrane region" description="Helical" evidence="7">
    <location>
        <begin position="138"/>
        <end position="161"/>
    </location>
</feature>